<dbReference type="InterPro" id="IPR036165">
    <property type="entry name" value="YefM-like_sf"/>
</dbReference>
<gene>
    <name evidence="3" type="ORF">HMPREF1872_00303</name>
</gene>
<organism evidence="3 4">
    <name type="scientific">Amygdalobacter nucleatus</name>
    <dbReference type="NCBI Taxonomy" id="3029274"/>
    <lineage>
        <taxon>Bacteria</taxon>
        <taxon>Bacillati</taxon>
        <taxon>Bacillota</taxon>
        <taxon>Clostridia</taxon>
        <taxon>Eubacteriales</taxon>
        <taxon>Oscillospiraceae</taxon>
        <taxon>Amygdalobacter</taxon>
    </lineage>
</organism>
<keyword evidence="4" id="KW-1185">Reference proteome</keyword>
<evidence type="ECO:0000313" key="3">
    <source>
        <dbReference type="EMBL" id="KXB42614.1"/>
    </source>
</evidence>
<comment type="similarity">
    <text evidence="1 2">Belongs to the phD/YefM antitoxin family.</text>
</comment>
<protein>
    <recommendedName>
        <fullName evidence="2">Antitoxin</fullName>
    </recommendedName>
</protein>
<dbReference type="InterPro" id="IPR006442">
    <property type="entry name" value="Antitoxin_Phd/YefM"/>
</dbReference>
<dbReference type="Proteomes" id="UP000070080">
    <property type="component" value="Unassembled WGS sequence"/>
</dbReference>
<dbReference type="OrthoDB" id="9802003at2"/>
<dbReference type="Gene3D" id="3.40.1620.10">
    <property type="entry name" value="YefM-like domain"/>
    <property type="match status" value="1"/>
</dbReference>
<sequence>MLNITATDFCKNLFSLLEQIIQFNARINISTKNGNVVALSEDEYNDLVETLYVVSNSAMCEKVKAGLHTLLAECVSGNEVTW</sequence>
<evidence type="ECO:0000256" key="2">
    <source>
        <dbReference type="RuleBase" id="RU362080"/>
    </source>
</evidence>
<evidence type="ECO:0000313" key="4">
    <source>
        <dbReference type="Proteomes" id="UP000070080"/>
    </source>
</evidence>
<proteinExistence type="inferred from homology"/>
<dbReference type="RefSeq" id="WP_066712961.1">
    <property type="nucleotide sequence ID" value="NZ_JARFNM010000001.1"/>
</dbReference>
<reference evidence="4" key="1">
    <citation type="submission" date="2016-01" db="EMBL/GenBank/DDBJ databases">
        <authorList>
            <person name="Mitreva M."/>
            <person name="Pepin K.H."/>
            <person name="Mihindukulasuriya K.A."/>
            <person name="Fulton R."/>
            <person name="Fronick C."/>
            <person name="O'Laughlin M."/>
            <person name="Miner T."/>
            <person name="Herter B."/>
            <person name="Rosa B.A."/>
            <person name="Cordes M."/>
            <person name="Tomlinson C."/>
            <person name="Wollam A."/>
            <person name="Palsikar V.B."/>
            <person name="Mardis E.R."/>
            <person name="Wilson R.K."/>
        </authorList>
    </citation>
    <scope>NUCLEOTIDE SEQUENCE [LARGE SCALE GENOMIC DNA]</scope>
    <source>
        <strain evidence="4">KA00274</strain>
    </source>
</reference>
<comment type="caution">
    <text evidence="3">The sequence shown here is derived from an EMBL/GenBank/DDBJ whole genome shotgun (WGS) entry which is preliminary data.</text>
</comment>
<name>A0A133YHD8_9FIRM</name>
<dbReference type="STRING" id="1497955.HMPREF1872_00303"/>
<evidence type="ECO:0000256" key="1">
    <source>
        <dbReference type="ARBA" id="ARBA00009981"/>
    </source>
</evidence>
<comment type="function">
    <text evidence="2">Antitoxin component of a type II toxin-antitoxin (TA) system.</text>
</comment>
<dbReference type="SUPFAM" id="SSF143120">
    <property type="entry name" value="YefM-like"/>
    <property type="match status" value="1"/>
</dbReference>
<accession>A0A133YHD8</accession>
<dbReference type="AlphaFoldDB" id="A0A133YHD8"/>
<dbReference type="Pfam" id="PF02604">
    <property type="entry name" value="PhdYeFM_antitox"/>
    <property type="match status" value="1"/>
</dbReference>
<dbReference type="EMBL" id="LSCV01000002">
    <property type="protein sequence ID" value="KXB42614.1"/>
    <property type="molecule type" value="Genomic_DNA"/>
</dbReference>